<name>A0AAE1RX59_9SOLA</name>
<keyword evidence="3" id="KW-1185">Reference proteome</keyword>
<gene>
    <name evidence="2" type="ORF">RND71_021093</name>
</gene>
<evidence type="ECO:0000313" key="2">
    <source>
        <dbReference type="EMBL" id="KAK4358864.1"/>
    </source>
</evidence>
<sequence>MRGTRLLMGQPDQREPARPSGKTTTPTDPTPSNVETPSKSHYANAILNPTNQNTITKSRFGDPSVESRIASQNGIPADKQIGNSELPQSSKVPIRYLKFELPSILLSEMIQLEAIGTSRDLLIVVLRD</sequence>
<organism evidence="2 3">
    <name type="scientific">Anisodus tanguticus</name>
    <dbReference type="NCBI Taxonomy" id="243964"/>
    <lineage>
        <taxon>Eukaryota</taxon>
        <taxon>Viridiplantae</taxon>
        <taxon>Streptophyta</taxon>
        <taxon>Embryophyta</taxon>
        <taxon>Tracheophyta</taxon>
        <taxon>Spermatophyta</taxon>
        <taxon>Magnoliopsida</taxon>
        <taxon>eudicotyledons</taxon>
        <taxon>Gunneridae</taxon>
        <taxon>Pentapetalae</taxon>
        <taxon>asterids</taxon>
        <taxon>lamiids</taxon>
        <taxon>Solanales</taxon>
        <taxon>Solanaceae</taxon>
        <taxon>Solanoideae</taxon>
        <taxon>Hyoscyameae</taxon>
        <taxon>Anisodus</taxon>
    </lineage>
</organism>
<reference evidence="2" key="1">
    <citation type="submission" date="2023-12" db="EMBL/GenBank/DDBJ databases">
        <title>Genome assembly of Anisodus tanguticus.</title>
        <authorList>
            <person name="Wang Y.-J."/>
        </authorList>
    </citation>
    <scope>NUCLEOTIDE SEQUENCE</scope>
    <source>
        <strain evidence="2">KB-2021</strain>
        <tissue evidence="2">Leaf</tissue>
    </source>
</reference>
<evidence type="ECO:0000256" key="1">
    <source>
        <dbReference type="SAM" id="MobiDB-lite"/>
    </source>
</evidence>
<comment type="caution">
    <text evidence="2">The sequence shown here is derived from an EMBL/GenBank/DDBJ whole genome shotgun (WGS) entry which is preliminary data.</text>
</comment>
<feature type="compositionally biased region" description="Polar residues" evidence="1">
    <location>
        <begin position="47"/>
        <end position="57"/>
    </location>
</feature>
<dbReference type="Proteomes" id="UP001291623">
    <property type="component" value="Unassembled WGS sequence"/>
</dbReference>
<feature type="region of interest" description="Disordered" evidence="1">
    <location>
        <begin position="47"/>
        <end position="66"/>
    </location>
</feature>
<feature type="region of interest" description="Disordered" evidence="1">
    <location>
        <begin position="1"/>
        <end position="38"/>
    </location>
</feature>
<accession>A0AAE1RX59</accession>
<proteinExistence type="predicted"/>
<protein>
    <submittedName>
        <fullName evidence="2">Uncharacterized protein</fullName>
    </submittedName>
</protein>
<dbReference type="AlphaFoldDB" id="A0AAE1RX59"/>
<dbReference type="EMBL" id="JAVYJV010000011">
    <property type="protein sequence ID" value="KAK4358864.1"/>
    <property type="molecule type" value="Genomic_DNA"/>
</dbReference>
<feature type="compositionally biased region" description="Polar residues" evidence="1">
    <location>
        <begin position="21"/>
        <end position="38"/>
    </location>
</feature>
<evidence type="ECO:0000313" key="3">
    <source>
        <dbReference type="Proteomes" id="UP001291623"/>
    </source>
</evidence>